<dbReference type="Gene3D" id="2.160.10.10">
    <property type="entry name" value="Hexapeptide repeat proteins"/>
    <property type="match status" value="1"/>
</dbReference>
<dbReference type="InterPro" id="IPR018357">
    <property type="entry name" value="Hexapep_transf_CS"/>
</dbReference>
<evidence type="ECO:0000313" key="10">
    <source>
        <dbReference type="Proteomes" id="UP000753961"/>
    </source>
</evidence>
<dbReference type="InterPro" id="IPR001451">
    <property type="entry name" value="Hexapep"/>
</dbReference>
<dbReference type="Proteomes" id="UP000753961">
    <property type="component" value="Unassembled WGS sequence"/>
</dbReference>
<dbReference type="Pfam" id="PF00132">
    <property type="entry name" value="Hexapep"/>
    <property type="match status" value="3"/>
</dbReference>
<gene>
    <name evidence="7 9" type="primary">lpxD</name>
    <name evidence="9" type="ORF">KUV50_06995</name>
</gene>
<evidence type="ECO:0000256" key="1">
    <source>
        <dbReference type="ARBA" id="ARBA00022516"/>
    </source>
</evidence>
<comment type="subunit">
    <text evidence="7">Homotrimer.</text>
</comment>
<dbReference type="Gene3D" id="3.40.1390.10">
    <property type="entry name" value="MurE/MurF, N-terminal domain"/>
    <property type="match status" value="1"/>
</dbReference>
<dbReference type="GO" id="GO:0103118">
    <property type="term" value="F:UDP-3-O-[(3R)-3-hydroxyacyl]-glucosamine N-acyltransferase activity"/>
    <property type="evidence" value="ECO:0007669"/>
    <property type="project" value="UniProtKB-EC"/>
</dbReference>
<reference evidence="9" key="1">
    <citation type="submission" date="2021-06" db="EMBL/GenBank/DDBJ databases">
        <title>44 bacteria genomes isolated from Dapeng, Shenzhen.</title>
        <authorList>
            <person name="Zheng W."/>
            <person name="Yu S."/>
            <person name="Huang Y."/>
        </authorList>
    </citation>
    <scope>NUCLEOTIDE SEQUENCE</scope>
    <source>
        <strain evidence="9">DP5N28-2</strain>
    </source>
</reference>
<dbReference type="InterPro" id="IPR020573">
    <property type="entry name" value="UDP_GlcNAc_AcTrfase_non-rep"/>
</dbReference>
<accession>A0A953LCJ9</accession>
<sequence length="344" mass="36783">MKVKVHQIADLIKAEVEGNPDEMITHPDKIETAGRGAITFFSNPKYEKYLYSTQAAAVLIDANYQLSKPVPATLLRVENVYLALSELFSFFDQNKPKPAEISNQASIHAGATLGKDAFVGAFTVIEADVSIGDHAQIGSQVYIGAGVHIGDHVRIHPGVKIYHGCQIGDHVVLHANAVIGSDGFGFAQDDKGQYTKIPQIGHVEIGDYVEIGANTVIDRASMGKTILHQGVKLDNLIQIGHNVVIGSNTVIAAQTGISGSTHIGENNQIGGQVGTAGHISIGSNLKIGGGTGIISDIKDGGNYFGTPAMPLKNFMRSYAIFRQLPAMDKDLHQLKKTVAENKKR</sequence>
<evidence type="ECO:0000256" key="6">
    <source>
        <dbReference type="ARBA" id="ARBA00023315"/>
    </source>
</evidence>
<keyword evidence="10" id="KW-1185">Reference proteome</keyword>
<dbReference type="PANTHER" id="PTHR43378">
    <property type="entry name" value="UDP-3-O-ACYLGLUCOSAMINE N-ACYLTRANSFERASE"/>
    <property type="match status" value="1"/>
</dbReference>
<proteinExistence type="inferred from homology"/>
<organism evidence="9 10">
    <name type="scientific">Membranihabitans marinus</name>
    <dbReference type="NCBI Taxonomy" id="1227546"/>
    <lineage>
        <taxon>Bacteria</taxon>
        <taxon>Pseudomonadati</taxon>
        <taxon>Bacteroidota</taxon>
        <taxon>Saprospiria</taxon>
        <taxon>Saprospirales</taxon>
        <taxon>Saprospiraceae</taxon>
        <taxon>Membranihabitans</taxon>
    </lineage>
</organism>
<keyword evidence="2 7" id="KW-0441">Lipid A biosynthesis</keyword>
<dbReference type="GO" id="GO:0016020">
    <property type="term" value="C:membrane"/>
    <property type="evidence" value="ECO:0007669"/>
    <property type="project" value="GOC"/>
</dbReference>
<evidence type="ECO:0000256" key="7">
    <source>
        <dbReference type="HAMAP-Rule" id="MF_00523"/>
    </source>
</evidence>
<feature type="domain" description="UDP-3-O-[3-hydroxymyristoyl] glucosamine N-acyltransferase non-repeat region" evidence="8">
    <location>
        <begin position="24"/>
        <end position="87"/>
    </location>
</feature>
<dbReference type="RefSeq" id="WP_222579390.1">
    <property type="nucleotide sequence ID" value="NZ_JAHVHU010000006.1"/>
</dbReference>
<dbReference type="InterPro" id="IPR011004">
    <property type="entry name" value="Trimer_LpxA-like_sf"/>
</dbReference>
<evidence type="ECO:0000259" key="8">
    <source>
        <dbReference type="Pfam" id="PF04613"/>
    </source>
</evidence>
<keyword evidence="3 7" id="KW-0808">Transferase</keyword>
<evidence type="ECO:0000256" key="2">
    <source>
        <dbReference type="ARBA" id="ARBA00022556"/>
    </source>
</evidence>
<dbReference type="PANTHER" id="PTHR43378:SF2">
    <property type="entry name" value="UDP-3-O-ACYLGLUCOSAMINE N-ACYLTRANSFERASE 1, MITOCHONDRIAL-RELATED"/>
    <property type="match status" value="1"/>
</dbReference>
<dbReference type="GO" id="GO:0016410">
    <property type="term" value="F:N-acyltransferase activity"/>
    <property type="evidence" value="ECO:0007669"/>
    <property type="project" value="InterPro"/>
</dbReference>
<evidence type="ECO:0000256" key="5">
    <source>
        <dbReference type="ARBA" id="ARBA00023098"/>
    </source>
</evidence>
<feature type="active site" description="Proton acceptor" evidence="7">
    <location>
        <position position="241"/>
    </location>
</feature>
<dbReference type="PROSITE" id="PS00101">
    <property type="entry name" value="HEXAPEP_TRANSFERASES"/>
    <property type="match status" value="2"/>
</dbReference>
<evidence type="ECO:0000256" key="3">
    <source>
        <dbReference type="ARBA" id="ARBA00022679"/>
    </source>
</evidence>
<dbReference type="EMBL" id="JAHVHU010000006">
    <property type="protein sequence ID" value="MBY5957869.1"/>
    <property type="molecule type" value="Genomic_DNA"/>
</dbReference>
<keyword evidence="1 7" id="KW-0444">Lipid biosynthesis</keyword>
<comment type="catalytic activity">
    <reaction evidence="7">
        <text>a UDP-3-O-[(3R)-3-hydroxyacyl]-alpha-D-glucosamine + a (3R)-hydroxyacyl-[ACP] = a UDP-2-N,3-O-bis[(3R)-3-hydroxyacyl]-alpha-D-glucosamine + holo-[ACP] + H(+)</text>
        <dbReference type="Rhea" id="RHEA:53836"/>
        <dbReference type="Rhea" id="RHEA-COMP:9685"/>
        <dbReference type="Rhea" id="RHEA-COMP:9945"/>
        <dbReference type="ChEBI" id="CHEBI:15378"/>
        <dbReference type="ChEBI" id="CHEBI:64479"/>
        <dbReference type="ChEBI" id="CHEBI:78827"/>
        <dbReference type="ChEBI" id="CHEBI:137740"/>
        <dbReference type="ChEBI" id="CHEBI:137748"/>
        <dbReference type="EC" id="2.3.1.191"/>
    </reaction>
</comment>
<dbReference type="EC" id="2.3.1.191" evidence="7"/>
<protein>
    <recommendedName>
        <fullName evidence="7">UDP-3-O-acylglucosamine N-acyltransferase</fullName>
        <ecNumber evidence="7">2.3.1.191</ecNumber>
    </recommendedName>
</protein>
<comment type="caution">
    <text evidence="9">The sequence shown here is derived from an EMBL/GenBank/DDBJ whole genome shotgun (WGS) entry which is preliminary data.</text>
</comment>
<comment type="function">
    <text evidence="7">Catalyzes the N-acylation of UDP-3-O-acylglucosamine using 3-hydroxyacyl-ACP as the acyl donor. Is involved in the biosynthesis of lipid A, a phosphorylated glycolipid that anchors the lipopolysaccharide to the outer membrane of the cell.</text>
</comment>
<dbReference type="AlphaFoldDB" id="A0A953LCJ9"/>
<keyword evidence="4 7" id="KW-0677">Repeat</keyword>
<keyword evidence="6 7" id="KW-0012">Acyltransferase</keyword>
<evidence type="ECO:0000313" key="9">
    <source>
        <dbReference type="EMBL" id="MBY5957869.1"/>
    </source>
</evidence>
<comment type="similarity">
    <text evidence="7">Belongs to the transferase hexapeptide repeat family. LpxD subfamily.</text>
</comment>
<comment type="pathway">
    <text evidence="7">Bacterial outer membrane biogenesis; LPS lipid A biosynthesis.</text>
</comment>
<dbReference type="NCBIfam" id="TIGR01853">
    <property type="entry name" value="lipid_A_lpxD"/>
    <property type="match status" value="1"/>
</dbReference>
<evidence type="ECO:0000256" key="4">
    <source>
        <dbReference type="ARBA" id="ARBA00022737"/>
    </source>
</evidence>
<keyword evidence="5 7" id="KW-0443">Lipid metabolism</keyword>
<name>A0A953LCJ9_9BACT</name>
<dbReference type="GO" id="GO:0009245">
    <property type="term" value="P:lipid A biosynthetic process"/>
    <property type="evidence" value="ECO:0007669"/>
    <property type="project" value="UniProtKB-UniRule"/>
</dbReference>
<dbReference type="InterPro" id="IPR007691">
    <property type="entry name" value="LpxD"/>
</dbReference>
<dbReference type="NCBIfam" id="NF002060">
    <property type="entry name" value="PRK00892.1"/>
    <property type="match status" value="1"/>
</dbReference>
<dbReference type="SUPFAM" id="SSF51161">
    <property type="entry name" value="Trimeric LpxA-like enzymes"/>
    <property type="match status" value="1"/>
</dbReference>
<dbReference type="HAMAP" id="MF_00523">
    <property type="entry name" value="LpxD"/>
    <property type="match status" value="1"/>
</dbReference>
<dbReference type="CDD" id="cd03352">
    <property type="entry name" value="LbH_LpxD"/>
    <property type="match status" value="1"/>
</dbReference>
<dbReference type="Pfam" id="PF04613">
    <property type="entry name" value="LpxD"/>
    <property type="match status" value="1"/>
</dbReference>